<dbReference type="InterPro" id="IPR023198">
    <property type="entry name" value="PGP-like_dom2"/>
</dbReference>
<dbReference type="EMBL" id="CABM01000050">
    <property type="protein sequence ID" value="CBH98325.1"/>
    <property type="molecule type" value="Genomic_DNA"/>
</dbReference>
<feature type="region of interest" description="Disordered" evidence="1">
    <location>
        <begin position="1"/>
        <end position="29"/>
    </location>
</feature>
<dbReference type="InterPro" id="IPR023214">
    <property type="entry name" value="HAD_sf"/>
</dbReference>
<sequence>MSPQPCDPDRGTPLPEGAQEAPGAAQAHAEVDTTIRAVVFDMDGVLLNSEGAWLQARRDYARSLGRVCIRGNGRIRKHPGLGQGRLELPCRSSGGKPQSVADSTVDRDQFRPRNAPVLLCPARK</sequence>
<dbReference type="AlphaFoldDB" id="E6PTR8"/>
<organism evidence="2">
    <name type="scientific">mine drainage metagenome</name>
    <dbReference type="NCBI Taxonomy" id="410659"/>
    <lineage>
        <taxon>unclassified sequences</taxon>
        <taxon>metagenomes</taxon>
        <taxon>ecological metagenomes</taxon>
    </lineage>
</organism>
<reference evidence="2" key="1">
    <citation type="submission" date="2009-10" db="EMBL/GenBank/DDBJ databases">
        <title>Diversity of trophic interactions inside an arsenic-rich microbial ecosystem.</title>
        <authorList>
            <person name="Bertin P.N."/>
            <person name="Heinrich-Salmeron A."/>
            <person name="Pelletier E."/>
            <person name="Goulhen-Chollet F."/>
            <person name="Arsene-Ploetze F."/>
            <person name="Gallien S."/>
            <person name="Calteau A."/>
            <person name="Vallenet D."/>
            <person name="Casiot C."/>
            <person name="Chane-Woon-Ming B."/>
            <person name="Giloteaux L."/>
            <person name="Barakat M."/>
            <person name="Bonnefoy V."/>
            <person name="Bruneel O."/>
            <person name="Chandler M."/>
            <person name="Cleiss J."/>
            <person name="Duran R."/>
            <person name="Elbaz-Poulichet F."/>
            <person name="Fonknechten N."/>
            <person name="Lauga B."/>
            <person name="Mornico D."/>
            <person name="Ortet P."/>
            <person name="Schaeffer C."/>
            <person name="Siguier P."/>
            <person name="Alexander Thil Smith A."/>
            <person name="Van Dorsselaer A."/>
            <person name="Weissenbach J."/>
            <person name="Medigue C."/>
            <person name="Le Paslier D."/>
        </authorList>
    </citation>
    <scope>NUCLEOTIDE SEQUENCE</scope>
</reference>
<dbReference type="SUPFAM" id="SSF56784">
    <property type="entry name" value="HAD-like"/>
    <property type="match status" value="1"/>
</dbReference>
<feature type="region of interest" description="Disordered" evidence="1">
    <location>
        <begin position="83"/>
        <end position="124"/>
    </location>
</feature>
<name>E6PTR8_9ZZZZ</name>
<protein>
    <submittedName>
        <fullName evidence="2">Uncharacterized protein</fullName>
    </submittedName>
</protein>
<feature type="compositionally biased region" description="Low complexity" evidence="1">
    <location>
        <begin position="15"/>
        <end position="27"/>
    </location>
</feature>
<accession>E6PTR8</accession>
<evidence type="ECO:0000256" key="1">
    <source>
        <dbReference type="SAM" id="MobiDB-lite"/>
    </source>
</evidence>
<evidence type="ECO:0000313" key="2">
    <source>
        <dbReference type="EMBL" id="CBH98325.1"/>
    </source>
</evidence>
<proteinExistence type="predicted"/>
<dbReference type="Gene3D" id="1.10.150.240">
    <property type="entry name" value="Putative phosphatase, domain 2"/>
    <property type="match status" value="1"/>
</dbReference>
<gene>
    <name evidence="2" type="ORF">CARN2_3801</name>
</gene>
<dbReference type="InterPro" id="IPR036412">
    <property type="entry name" value="HAD-like_sf"/>
</dbReference>
<dbReference type="Gene3D" id="3.40.50.1000">
    <property type="entry name" value="HAD superfamily/HAD-like"/>
    <property type="match status" value="1"/>
</dbReference>
<comment type="caution">
    <text evidence="2">The sequence shown here is derived from an EMBL/GenBank/DDBJ whole genome shotgun (WGS) entry which is preliminary data.</text>
</comment>